<name>A0A2S5B239_9BASI</name>
<dbReference type="STRING" id="741276.A0A2S5B239"/>
<organism evidence="2 3">
    <name type="scientific">Rhodotorula taiwanensis</name>
    <dbReference type="NCBI Taxonomy" id="741276"/>
    <lineage>
        <taxon>Eukaryota</taxon>
        <taxon>Fungi</taxon>
        <taxon>Dikarya</taxon>
        <taxon>Basidiomycota</taxon>
        <taxon>Pucciniomycotina</taxon>
        <taxon>Microbotryomycetes</taxon>
        <taxon>Sporidiobolales</taxon>
        <taxon>Sporidiobolaceae</taxon>
        <taxon>Rhodotorula</taxon>
    </lineage>
</organism>
<dbReference type="CDD" id="cd02440">
    <property type="entry name" value="AdoMet_MTases"/>
    <property type="match status" value="1"/>
</dbReference>
<protein>
    <recommendedName>
        <fullName evidence="1">Methyltransferase type 11 domain-containing protein</fullName>
    </recommendedName>
</protein>
<dbReference type="AlphaFoldDB" id="A0A2S5B239"/>
<evidence type="ECO:0000313" key="2">
    <source>
        <dbReference type="EMBL" id="POY70853.1"/>
    </source>
</evidence>
<sequence>MSTQPFYPSGHDETVLRSHRTRTAADSAAHLLPLLRPTDALLDIGCGPGTITVGFGSYVASVVGIEHPSAGADVLAKARKEAERQGVQDKVQFQHADALALPFADNAFDAVLQHVSDPVGVLREMRRVSRRLVAAREADRGTFVLYPPDESGLLTRFDELWYKVARAGGGEPDAGRRLKSWAIQAGFSSDEVDVKAGSSTPEVKEWSEMWAGRTVDSDFAKRTVELGLASQQELQEMANAWLAWGRREDAWYGYLHGELIATVQS</sequence>
<dbReference type="Proteomes" id="UP000237144">
    <property type="component" value="Unassembled WGS sequence"/>
</dbReference>
<dbReference type="GO" id="GO:0008757">
    <property type="term" value="F:S-adenosylmethionine-dependent methyltransferase activity"/>
    <property type="evidence" value="ECO:0007669"/>
    <property type="project" value="InterPro"/>
</dbReference>
<dbReference type="InterPro" id="IPR013216">
    <property type="entry name" value="Methyltransf_11"/>
</dbReference>
<reference evidence="2 3" key="1">
    <citation type="journal article" date="2018" name="Front. Microbiol.">
        <title>Prospects for Fungal Bioremediation of Acidic Radioactive Waste Sites: Characterization and Genome Sequence of Rhodotorula taiwanensis MD1149.</title>
        <authorList>
            <person name="Tkavc R."/>
            <person name="Matrosova V.Y."/>
            <person name="Grichenko O.E."/>
            <person name="Gostincar C."/>
            <person name="Volpe R.P."/>
            <person name="Klimenkova P."/>
            <person name="Gaidamakova E.K."/>
            <person name="Zhou C.E."/>
            <person name="Stewart B.J."/>
            <person name="Lyman M.G."/>
            <person name="Malfatti S.A."/>
            <person name="Rubinfeld B."/>
            <person name="Courtot M."/>
            <person name="Singh J."/>
            <person name="Dalgard C.L."/>
            <person name="Hamilton T."/>
            <person name="Frey K.G."/>
            <person name="Gunde-Cimerman N."/>
            <person name="Dugan L."/>
            <person name="Daly M.J."/>
        </authorList>
    </citation>
    <scope>NUCLEOTIDE SEQUENCE [LARGE SCALE GENOMIC DNA]</scope>
    <source>
        <strain evidence="2 3">MD1149</strain>
    </source>
</reference>
<dbReference type="Gene3D" id="3.40.50.150">
    <property type="entry name" value="Vaccinia Virus protein VP39"/>
    <property type="match status" value="1"/>
</dbReference>
<dbReference type="InterPro" id="IPR029063">
    <property type="entry name" value="SAM-dependent_MTases_sf"/>
</dbReference>
<keyword evidence="3" id="KW-1185">Reference proteome</keyword>
<dbReference type="PANTHER" id="PTHR43591:SF24">
    <property type="entry name" value="2-METHOXY-6-POLYPRENYL-1,4-BENZOQUINOL METHYLASE, MITOCHONDRIAL"/>
    <property type="match status" value="1"/>
</dbReference>
<accession>A0A2S5B239</accession>
<dbReference type="SUPFAM" id="SSF53335">
    <property type="entry name" value="S-adenosyl-L-methionine-dependent methyltransferases"/>
    <property type="match status" value="1"/>
</dbReference>
<proteinExistence type="predicted"/>
<dbReference type="Pfam" id="PF08241">
    <property type="entry name" value="Methyltransf_11"/>
    <property type="match status" value="1"/>
</dbReference>
<evidence type="ECO:0000259" key="1">
    <source>
        <dbReference type="Pfam" id="PF08241"/>
    </source>
</evidence>
<dbReference type="EMBL" id="PJQD01000097">
    <property type="protein sequence ID" value="POY70853.1"/>
    <property type="molecule type" value="Genomic_DNA"/>
</dbReference>
<gene>
    <name evidence="2" type="ORF">BMF94_6267</name>
</gene>
<comment type="caution">
    <text evidence="2">The sequence shown here is derived from an EMBL/GenBank/DDBJ whole genome shotgun (WGS) entry which is preliminary data.</text>
</comment>
<evidence type="ECO:0000313" key="3">
    <source>
        <dbReference type="Proteomes" id="UP000237144"/>
    </source>
</evidence>
<dbReference type="PANTHER" id="PTHR43591">
    <property type="entry name" value="METHYLTRANSFERASE"/>
    <property type="match status" value="1"/>
</dbReference>
<feature type="domain" description="Methyltransferase type 11" evidence="1">
    <location>
        <begin position="42"/>
        <end position="130"/>
    </location>
</feature>
<dbReference type="OrthoDB" id="10017101at2759"/>